<sequence>MQAVRLYIFHSFPSATKFILRYEKGKGYYIKERKELFKDMAIEDIVREIKTRENQ</sequence>
<protein>
    <submittedName>
        <fullName evidence="1">Glycosyltransferase</fullName>
    </submittedName>
</protein>
<reference evidence="2" key="1">
    <citation type="journal article" date="2015" name="Genome Announc.">
        <title>Draft Genome Sequence of an Anaerobic Ammonium-Oxidizing Bacterium, "Candidatus Brocadia sinica".</title>
        <authorList>
            <person name="Oshiki M."/>
            <person name="Shinyako-Hata K."/>
            <person name="Satoh H."/>
            <person name="Okabe S."/>
        </authorList>
    </citation>
    <scope>NUCLEOTIDE SEQUENCE [LARGE SCALE GENOMIC DNA]</scope>
    <source>
        <strain evidence="2">JPN1</strain>
    </source>
</reference>
<name>A0ABQ0JZD7_9BACT</name>
<proteinExistence type="predicted"/>
<dbReference type="Proteomes" id="UP000032309">
    <property type="component" value="Unassembled WGS sequence"/>
</dbReference>
<keyword evidence="2" id="KW-1185">Reference proteome</keyword>
<dbReference type="EMBL" id="BAFN01000001">
    <property type="protein sequence ID" value="GAN34053.1"/>
    <property type="molecule type" value="Genomic_DNA"/>
</dbReference>
<comment type="caution">
    <text evidence="1">The sequence shown here is derived from an EMBL/GenBank/DDBJ whole genome shotgun (WGS) entry which is preliminary data.</text>
</comment>
<organism evidence="1 2">
    <name type="scientific">Candidatus Brocadia sinica JPN1</name>
    <dbReference type="NCBI Taxonomy" id="1197129"/>
    <lineage>
        <taxon>Bacteria</taxon>
        <taxon>Pseudomonadati</taxon>
        <taxon>Planctomycetota</taxon>
        <taxon>Candidatus Brocadiia</taxon>
        <taxon>Candidatus Brocadiales</taxon>
        <taxon>Candidatus Brocadiaceae</taxon>
        <taxon>Candidatus Brocadia</taxon>
    </lineage>
</organism>
<accession>A0ABQ0JZD7</accession>
<evidence type="ECO:0000313" key="1">
    <source>
        <dbReference type="EMBL" id="GAN34053.1"/>
    </source>
</evidence>
<evidence type="ECO:0000313" key="2">
    <source>
        <dbReference type="Proteomes" id="UP000032309"/>
    </source>
</evidence>
<gene>
    <name evidence="1" type="ORF">BROSI_A2588</name>
</gene>